<evidence type="ECO:0000313" key="1">
    <source>
        <dbReference type="EMBL" id="OGG04286.1"/>
    </source>
</evidence>
<dbReference type="Gene3D" id="3.40.50.150">
    <property type="entry name" value="Vaccinia Virus protein VP39"/>
    <property type="match status" value="1"/>
</dbReference>
<name>A0A1F5YVY9_9BACT</name>
<dbReference type="CDD" id="cd02440">
    <property type="entry name" value="AdoMet_MTases"/>
    <property type="match status" value="1"/>
</dbReference>
<comment type="caution">
    <text evidence="1">The sequence shown here is derived from an EMBL/GenBank/DDBJ whole genome shotgun (WGS) entry which is preliminary data.</text>
</comment>
<evidence type="ECO:0000313" key="2">
    <source>
        <dbReference type="Proteomes" id="UP000178448"/>
    </source>
</evidence>
<protein>
    <recommendedName>
        <fullName evidence="3">Methyltransferase domain-containing protein</fullName>
    </recommendedName>
</protein>
<evidence type="ECO:0008006" key="3">
    <source>
        <dbReference type="Google" id="ProtNLM"/>
    </source>
</evidence>
<dbReference type="PANTHER" id="PTHR43861">
    <property type="entry name" value="TRANS-ACONITATE 2-METHYLTRANSFERASE-RELATED"/>
    <property type="match status" value="1"/>
</dbReference>
<sequence length="247" mass="28506">MRLYKEEKHEVIYQTQVNDPFFNYVTELMFSRMTGPGRLLDMGCGSGRNIILAAQRGFEGVGIDINSKSLEVAGEYAKRMGVDKKTRFIRADLRNLTLLGLGKFDYVMMQEVIEHVEDYQALIDLSYRLLKKGGRLLLSTPNDPSQWNLLDEYAEHVRRFRPVEIRSALKEFSRIEIFTVGFPIQRLTITIYDLMLRILKRQHKAKLFRRNDLFHALYFTIGAAVMNFDGLFNGIHMGTTIVAGAEK</sequence>
<reference evidence="1 2" key="1">
    <citation type="journal article" date="2016" name="Nat. Commun.">
        <title>Thousands of microbial genomes shed light on interconnected biogeochemical processes in an aquifer system.</title>
        <authorList>
            <person name="Anantharaman K."/>
            <person name="Brown C.T."/>
            <person name="Hug L.A."/>
            <person name="Sharon I."/>
            <person name="Castelle C.J."/>
            <person name="Probst A.J."/>
            <person name="Thomas B.C."/>
            <person name="Singh A."/>
            <person name="Wilkins M.J."/>
            <person name="Karaoz U."/>
            <person name="Brodie E.L."/>
            <person name="Williams K.H."/>
            <person name="Hubbard S.S."/>
            <person name="Banfield J.F."/>
        </authorList>
    </citation>
    <scope>NUCLEOTIDE SEQUENCE [LARGE SCALE GENOMIC DNA]</scope>
</reference>
<dbReference type="AlphaFoldDB" id="A0A1F5YVY9"/>
<dbReference type="SUPFAM" id="SSF53335">
    <property type="entry name" value="S-adenosyl-L-methionine-dependent methyltransferases"/>
    <property type="match status" value="1"/>
</dbReference>
<proteinExistence type="predicted"/>
<accession>A0A1F5YVY9</accession>
<dbReference type="Proteomes" id="UP000178448">
    <property type="component" value="Unassembled WGS sequence"/>
</dbReference>
<gene>
    <name evidence="1" type="ORF">A2Z33_04005</name>
</gene>
<dbReference type="InterPro" id="IPR029063">
    <property type="entry name" value="SAM-dependent_MTases_sf"/>
</dbReference>
<dbReference type="STRING" id="1798374.A2Z33_04005"/>
<dbReference type="Pfam" id="PF13489">
    <property type="entry name" value="Methyltransf_23"/>
    <property type="match status" value="1"/>
</dbReference>
<dbReference type="EMBL" id="MFJD01000004">
    <property type="protein sequence ID" value="OGG04286.1"/>
    <property type="molecule type" value="Genomic_DNA"/>
</dbReference>
<organism evidence="1 2">
    <name type="scientific">Candidatus Gottesmanbacteria bacterium RBG_16_52_11</name>
    <dbReference type="NCBI Taxonomy" id="1798374"/>
    <lineage>
        <taxon>Bacteria</taxon>
        <taxon>Candidatus Gottesmaniibacteriota</taxon>
    </lineage>
</organism>